<gene>
    <name evidence="2" type="ORF">O1G21_09465</name>
</gene>
<feature type="signal peptide" evidence="1">
    <location>
        <begin position="1"/>
        <end position="30"/>
    </location>
</feature>
<dbReference type="SUPFAM" id="SSF50939">
    <property type="entry name" value="Sialidases"/>
    <property type="match status" value="1"/>
</dbReference>
<evidence type="ECO:0000313" key="2">
    <source>
        <dbReference type="EMBL" id="WBP86043.1"/>
    </source>
</evidence>
<evidence type="ECO:0000313" key="3">
    <source>
        <dbReference type="Proteomes" id="UP001212821"/>
    </source>
</evidence>
<proteinExistence type="predicted"/>
<dbReference type="Proteomes" id="UP001212821">
    <property type="component" value="Chromosome"/>
</dbReference>
<dbReference type="CDD" id="cd15482">
    <property type="entry name" value="Sialidase_non-viral"/>
    <property type="match status" value="1"/>
</dbReference>
<evidence type="ECO:0000256" key="1">
    <source>
        <dbReference type="SAM" id="SignalP"/>
    </source>
</evidence>
<accession>A0ABY7Q031</accession>
<organism evidence="2 3">
    <name type="scientific">Kitasatospora cathayae</name>
    <dbReference type="NCBI Taxonomy" id="3004092"/>
    <lineage>
        <taxon>Bacteria</taxon>
        <taxon>Bacillati</taxon>
        <taxon>Actinomycetota</taxon>
        <taxon>Actinomycetes</taxon>
        <taxon>Kitasatosporales</taxon>
        <taxon>Streptomycetaceae</taxon>
        <taxon>Kitasatospora</taxon>
    </lineage>
</organism>
<keyword evidence="3" id="KW-1185">Reference proteome</keyword>
<reference evidence="3" key="1">
    <citation type="submission" date="2022-12" db="EMBL/GenBank/DDBJ databases">
        <authorList>
            <person name="Mo P."/>
        </authorList>
    </citation>
    <scope>NUCLEOTIDE SEQUENCE [LARGE SCALE GENOMIC DNA]</scope>
    <source>
        <strain evidence="3">HUAS 3-15</strain>
    </source>
</reference>
<sequence length="615" mass="64624">MRNRRIALLLGPALLGLSLLSPFSSSTANAANAANAATTATAAPALPQGTQSDAAYAASQAANAVSNVQATSARTSCFRPEVPYAANSGPAEGYSGMTPCPAGGATTGEDTGAAGPYPTQVGSNPGYPAATPMLVKGHSESDLRVDPTNPNHLIGASKWVVSAEGYNHLLGFFESFDGGHSWPVQGHIPGYEGWTDNTDPVGAFDTWGNYYSLLLPYQFFYNADGSHDFSVGTSREANPVVASQAISVAVRPHGATTATQWLTTRGGHPDFVATYDSIGNGPDKQWIAVDTNPNSPHLNRIYAMWVDFHNKTPVPYVAYADARPDGTHTDWSTPQALPEPPNTPQGATYLLPHVAPDGTVYTTLTNSDPAHRLCCDAIFLDASHDGGQTWTTVSTLPGTITPPPGSYANTTFRDGIEDTFTLGSRPVNGHYPLYVAYEDYATGVVNVLLTASYDGGASWSAPIRVNDNAAPVDEFQPNLTTGPDGTVSVAFYDRRLACAAAGTAEARAAGLALDTANPKHPGAPYGATDYCVDTSVQFYDPTLGPLGHNLRLSAHSFDPQLDSPVEGSSTFIGDYFGNVIGGTTDYTTSVTTYDDGTNPAHLQQQQVTAVAVPLH</sequence>
<feature type="chain" id="PRO_5046015698" evidence="1">
    <location>
        <begin position="31"/>
        <end position="615"/>
    </location>
</feature>
<name>A0ABY7Q031_9ACTN</name>
<dbReference type="EMBL" id="CP115450">
    <property type="protein sequence ID" value="WBP86043.1"/>
    <property type="molecule type" value="Genomic_DNA"/>
</dbReference>
<keyword evidence="1" id="KW-0732">Signal</keyword>
<protein>
    <submittedName>
        <fullName evidence="2">Sialidase family protein</fullName>
    </submittedName>
</protein>
<dbReference type="RefSeq" id="WP_270142459.1">
    <property type="nucleotide sequence ID" value="NZ_CP115450.1"/>
</dbReference>
<dbReference type="InterPro" id="IPR036278">
    <property type="entry name" value="Sialidase_sf"/>
</dbReference>